<dbReference type="Gene3D" id="2.40.260.10">
    <property type="entry name" value="Sortase"/>
    <property type="match status" value="1"/>
</dbReference>
<dbReference type="AlphaFoldDB" id="A0A1G8QDC6"/>
<accession>A0A1G8QDC6</accession>
<proteinExistence type="predicted"/>
<dbReference type="Pfam" id="PF04203">
    <property type="entry name" value="Sortase"/>
    <property type="match status" value="1"/>
</dbReference>
<evidence type="ECO:0000313" key="4">
    <source>
        <dbReference type="EMBL" id="SDJ02583.1"/>
    </source>
</evidence>
<dbReference type="GO" id="GO:0016787">
    <property type="term" value="F:hydrolase activity"/>
    <property type="evidence" value="ECO:0007669"/>
    <property type="project" value="UniProtKB-KW"/>
</dbReference>
<protein>
    <submittedName>
        <fullName evidence="4">Sortase A</fullName>
    </submittedName>
</protein>
<evidence type="ECO:0000256" key="1">
    <source>
        <dbReference type="ARBA" id="ARBA00022801"/>
    </source>
</evidence>
<organism evidence="4 5">
    <name type="scientific">Natribacillus halophilus</name>
    <dbReference type="NCBI Taxonomy" id="549003"/>
    <lineage>
        <taxon>Bacteria</taxon>
        <taxon>Bacillati</taxon>
        <taxon>Bacillota</taxon>
        <taxon>Bacilli</taxon>
        <taxon>Bacillales</taxon>
        <taxon>Bacillaceae</taxon>
        <taxon>Natribacillus</taxon>
    </lineage>
</organism>
<sequence length="214" mass="24602">MLAMRVFLYTLIISGLALAGWSGYDWMQSTQTVEPMEAESEETQLPEPPKPENEPEPVKEEKEEEVEPDPEESFDFDEGEEIAALEIPTIDSRFEVFWGTDDEALDQGVGMYDSDEWTETPNVQKHTVLSGHRDTVFTEMGDVEEGDIMRVEFDGWVYEYEVDDSWITDAEDRTVIVEKEDPTLTVTTCYPFDYIGAAPDRYIMQGELVDYYEV</sequence>
<evidence type="ECO:0000313" key="5">
    <source>
        <dbReference type="Proteomes" id="UP000198853"/>
    </source>
</evidence>
<dbReference type="CDD" id="cd05828">
    <property type="entry name" value="Sortase_D_1"/>
    <property type="match status" value="1"/>
</dbReference>
<feature type="region of interest" description="Disordered" evidence="3">
    <location>
        <begin position="32"/>
        <end position="77"/>
    </location>
</feature>
<keyword evidence="1" id="KW-0378">Hydrolase</keyword>
<feature type="compositionally biased region" description="Basic and acidic residues" evidence="3">
    <location>
        <begin position="49"/>
        <end position="61"/>
    </location>
</feature>
<feature type="active site" description="Acyl-thioester intermediate" evidence="2">
    <location>
        <position position="189"/>
    </location>
</feature>
<dbReference type="NCBIfam" id="NF033746">
    <property type="entry name" value="class_D_sortase"/>
    <property type="match status" value="1"/>
</dbReference>
<dbReference type="InterPro" id="IPR041999">
    <property type="entry name" value="Sortase_D_1"/>
</dbReference>
<dbReference type="InterPro" id="IPR023365">
    <property type="entry name" value="Sortase_dom-sf"/>
</dbReference>
<evidence type="ECO:0000256" key="2">
    <source>
        <dbReference type="PIRSR" id="PIRSR605754-1"/>
    </source>
</evidence>
<dbReference type="Proteomes" id="UP000198853">
    <property type="component" value="Unassembled WGS sequence"/>
</dbReference>
<name>A0A1G8QDC6_9BACI</name>
<dbReference type="NCBIfam" id="TIGR01076">
    <property type="entry name" value="sortase_fam"/>
    <property type="match status" value="1"/>
</dbReference>
<dbReference type="InterPro" id="IPR005754">
    <property type="entry name" value="Sortase"/>
</dbReference>
<gene>
    <name evidence="4" type="ORF">SAMN04488123_11185</name>
</gene>
<feature type="compositionally biased region" description="Acidic residues" evidence="3">
    <location>
        <begin position="62"/>
        <end position="77"/>
    </location>
</feature>
<dbReference type="InterPro" id="IPR053525">
    <property type="entry name" value="Sortase_D"/>
</dbReference>
<reference evidence="4 5" key="1">
    <citation type="submission" date="2016-10" db="EMBL/GenBank/DDBJ databases">
        <authorList>
            <person name="de Groot N.N."/>
        </authorList>
    </citation>
    <scope>NUCLEOTIDE SEQUENCE [LARGE SCALE GENOMIC DNA]</scope>
    <source>
        <strain evidence="4 5">DSM 21771</strain>
    </source>
</reference>
<feature type="active site" description="Proton donor/acceptor" evidence="2">
    <location>
        <position position="132"/>
    </location>
</feature>
<evidence type="ECO:0000256" key="3">
    <source>
        <dbReference type="SAM" id="MobiDB-lite"/>
    </source>
</evidence>
<dbReference type="SUPFAM" id="SSF63817">
    <property type="entry name" value="Sortase"/>
    <property type="match status" value="1"/>
</dbReference>
<dbReference type="EMBL" id="FNEN01000011">
    <property type="protein sequence ID" value="SDJ02583.1"/>
    <property type="molecule type" value="Genomic_DNA"/>
</dbReference>
<keyword evidence="5" id="KW-1185">Reference proteome</keyword>